<evidence type="ECO:0000256" key="1">
    <source>
        <dbReference type="SAM" id="MobiDB-lite"/>
    </source>
</evidence>
<reference evidence="2" key="1">
    <citation type="submission" date="2016-06" db="UniProtKB">
        <authorList>
            <consortium name="WormBaseParasite"/>
        </authorList>
    </citation>
    <scope>IDENTIFICATION</scope>
</reference>
<feature type="compositionally biased region" description="Low complexity" evidence="1">
    <location>
        <begin position="35"/>
        <end position="59"/>
    </location>
</feature>
<dbReference type="WBParaSite" id="SSLN_0001987901-mRNA-1">
    <property type="protein sequence ID" value="SSLN_0001987901-mRNA-1"/>
    <property type="gene ID" value="SSLN_0001987901"/>
</dbReference>
<proteinExistence type="predicted"/>
<organism evidence="2">
    <name type="scientific">Schistocephalus solidus</name>
    <name type="common">Tapeworm</name>
    <dbReference type="NCBI Taxonomy" id="70667"/>
    <lineage>
        <taxon>Eukaryota</taxon>
        <taxon>Metazoa</taxon>
        <taxon>Spiralia</taxon>
        <taxon>Lophotrochozoa</taxon>
        <taxon>Platyhelminthes</taxon>
        <taxon>Cestoda</taxon>
        <taxon>Eucestoda</taxon>
        <taxon>Diphyllobothriidea</taxon>
        <taxon>Diphyllobothriidae</taxon>
        <taxon>Schistocephalus</taxon>
    </lineage>
</organism>
<feature type="compositionally biased region" description="Low complexity" evidence="1">
    <location>
        <begin position="74"/>
        <end position="84"/>
    </location>
</feature>
<protein>
    <submittedName>
        <fullName evidence="2">Rhoa gtpase effector dia/diaphanous</fullName>
    </submittedName>
</protein>
<evidence type="ECO:0000313" key="2">
    <source>
        <dbReference type="WBParaSite" id="SSLN_0001987901-mRNA-1"/>
    </source>
</evidence>
<dbReference type="AlphaFoldDB" id="A0A183TRQ7"/>
<feature type="region of interest" description="Disordered" evidence="1">
    <location>
        <begin position="1"/>
        <end position="96"/>
    </location>
</feature>
<name>A0A183TRQ7_SCHSO</name>
<accession>A0A183TRQ7</accession>
<sequence length="119" mass="12225">LPFYLGTSAVSPNVAKAPPRVPQRTPTRPPPHPQSSPSVPVAPLGQPAVSPSQPRVSRQPPHHQPPSVINEPQLSAAGSEALSVGAGGGSVLGFLKGSAGHFMRNLREASSKVMESVSS</sequence>